<reference evidence="1" key="1">
    <citation type="submission" date="2013-07" db="EMBL/GenBank/DDBJ databases">
        <title>Sub-species coevolution in mutualistic symbiosis.</title>
        <authorList>
            <person name="Murfin K."/>
            <person name="Klassen J."/>
            <person name="Lee M."/>
            <person name="Forst S."/>
            <person name="Stock P."/>
            <person name="Goodrich-Blair H."/>
        </authorList>
    </citation>
    <scope>NUCLEOTIDE SEQUENCE [LARGE SCALE GENOMIC DNA]</scope>
    <source>
        <strain evidence="1">Intermedium</strain>
    </source>
</reference>
<dbReference type="AlphaFoldDB" id="A0A077QCW0"/>
<name>A0A077QCW0_XENBV</name>
<dbReference type="HOGENOM" id="CLU_2921734_0_0_6"/>
<organism evidence="1 2">
    <name type="scientific">Xenorhabdus bovienii str. Intermedium</name>
    <dbReference type="NCBI Taxonomy" id="1379677"/>
    <lineage>
        <taxon>Bacteria</taxon>
        <taxon>Pseudomonadati</taxon>
        <taxon>Pseudomonadota</taxon>
        <taxon>Gammaproteobacteria</taxon>
        <taxon>Enterobacterales</taxon>
        <taxon>Morganellaceae</taxon>
        <taxon>Xenorhabdus</taxon>
    </lineage>
</organism>
<gene>
    <name evidence="1" type="ORF">XBI1_2810066</name>
</gene>
<dbReference type="Proteomes" id="UP000028480">
    <property type="component" value="Unassembled WGS sequence"/>
</dbReference>
<evidence type="ECO:0000313" key="2">
    <source>
        <dbReference type="Proteomes" id="UP000028480"/>
    </source>
</evidence>
<dbReference type="EMBL" id="CBTB010000203">
    <property type="protein sequence ID" value="CDH33987.1"/>
    <property type="molecule type" value="Genomic_DNA"/>
</dbReference>
<comment type="caution">
    <text evidence="1">The sequence shown here is derived from an EMBL/GenBank/DDBJ whole genome shotgun (WGS) entry which is preliminary data.</text>
</comment>
<protein>
    <submittedName>
        <fullName evidence="1">Uncharacterized protein</fullName>
    </submittedName>
</protein>
<proteinExistence type="predicted"/>
<evidence type="ECO:0000313" key="1">
    <source>
        <dbReference type="EMBL" id="CDH33987.1"/>
    </source>
</evidence>
<sequence length="61" mass="6875">MKVSYRVFSMAKMLGSVHHGADNIDFQVIADALDFHRDFYGVGIIYSIAVEKPESYISNGY</sequence>
<dbReference type="RefSeq" id="WP_051875455.1">
    <property type="nucleotide sequence ID" value="NZ_CAWLWA010000197.1"/>
</dbReference>
<accession>A0A077QCW0</accession>